<keyword evidence="2" id="KW-1133">Transmembrane helix</keyword>
<evidence type="ECO:0000256" key="2">
    <source>
        <dbReference type="SAM" id="Phobius"/>
    </source>
</evidence>
<keyword evidence="2" id="KW-0812">Transmembrane</keyword>
<proteinExistence type="predicted"/>
<dbReference type="PANTHER" id="PTHR35038">
    <property type="entry name" value="DISSIMILATORY SULFITE REDUCTASE SIRA"/>
    <property type="match status" value="1"/>
</dbReference>
<sequence>MASNFLSVRTSTADLNQTIEFNPQKCVDIEVQPCCNPPTIHCAEGLAMSWNACGKIVVLACAAMLSFTAIAEENEPKGPSPQMLEKIRKKNDECFACHSEEGLKHPPQEGMDLKKLRGLLRDKEAFHASDHQRLACTKCHNEGYDDFPHEPDAKESTSSCPDCHQKKADHAQAQFDKSVHAKNLSDKFTCTTCHNPHVMRRADKLGDPKKIVEQDNRVCLGCHDSDERFAQFAPEKKDRPLIDDIHKWLPNTRAHWKAVRCVECHTPVVAANEPISHEILDKKRAEKKCVACHSRDTQLKVRLYRHLASEEENKFGFANSVVLNENYVIGATRNPLVDKLMLGLAALTLLGVLGHAALRVVMHFLRRRNKND</sequence>
<evidence type="ECO:0000313" key="5">
    <source>
        <dbReference type="Proteomes" id="UP000663570"/>
    </source>
</evidence>
<dbReference type="InterPro" id="IPR051829">
    <property type="entry name" value="Multiheme_Cytochr_ET"/>
</dbReference>
<dbReference type="SUPFAM" id="SSF48695">
    <property type="entry name" value="Multiheme cytochromes"/>
    <property type="match status" value="1"/>
</dbReference>
<evidence type="ECO:0000313" key="4">
    <source>
        <dbReference type="EMBL" id="QSI76546.1"/>
    </source>
</evidence>
<keyword evidence="1" id="KW-0732">Signal</keyword>
<gene>
    <name evidence="4" type="ORF">JY500_19130</name>
</gene>
<dbReference type="PANTHER" id="PTHR35038:SF8">
    <property type="entry name" value="C-TYPE POLYHEME CYTOCHROME OMCC"/>
    <property type="match status" value="1"/>
</dbReference>
<name>A0ABX7M6K3_9RHOO</name>
<reference evidence="4 5" key="1">
    <citation type="submission" date="2021-02" db="EMBL/GenBank/DDBJ databases">
        <title>Niveibacterium changnyeongensis HC41.</title>
        <authorList>
            <person name="Kang M."/>
        </authorList>
    </citation>
    <scope>NUCLEOTIDE SEQUENCE [LARGE SCALE GENOMIC DNA]</scope>
    <source>
        <strain evidence="4 5">HC41</strain>
    </source>
</reference>
<dbReference type="RefSeq" id="WP_206254206.1">
    <property type="nucleotide sequence ID" value="NZ_CP071060.1"/>
</dbReference>
<dbReference type="InterPro" id="IPR010177">
    <property type="entry name" value="Paired_CXXCH_1"/>
</dbReference>
<keyword evidence="2" id="KW-0472">Membrane</keyword>
<dbReference type="Pfam" id="PF09699">
    <property type="entry name" value="Paired_CXXCH_1"/>
    <property type="match status" value="1"/>
</dbReference>
<organism evidence="4 5">
    <name type="scientific">Niveibacterium microcysteis</name>
    <dbReference type="NCBI Taxonomy" id="2811415"/>
    <lineage>
        <taxon>Bacteria</taxon>
        <taxon>Pseudomonadati</taxon>
        <taxon>Pseudomonadota</taxon>
        <taxon>Betaproteobacteria</taxon>
        <taxon>Rhodocyclales</taxon>
        <taxon>Rhodocyclaceae</taxon>
        <taxon>Niveibacterium</taxon>
    </lineage>
</organism>
<evidence type="ECO:0000259" key="3">
    <source>
        <dbReference type="Pfam" id="PF09699"/>
    </source>
</evidence>
<accession>A0ABX7M6K3</accession>
<protein>
    <recommendedName>
        <fullName evidence="3">Doubled CXXCH motif domain-containing protein</fullName>
    </recommendedName>
</protein>
<dbReference type="Proteomes" id="UP000663570">
    <property type="component" value="Chromosome"/>
</dbReference>
<dbReference type="InterPro" id="IPR036280">
    <property type="entry name" value="Multihaem_cyt_sf"/>
</dbReference>
<feature type="transmembrane region" description="Helical" evidence="2">
    <location>
        <begin position="340"/>
        <end position="361"/>
    </location>
</feature>
<feature type="domain" description="Doubled CXXCH motif" evidence="3">
    <location>
        <begin position="189"/>
        <end position="226"/>
    </location>
</feature>
<dbReference type="Gene3D" id="1.10.1130.10">
    <property type="entry name" value="Flavocytochrome C3, Chain A"/>
    <property type="match status" value="2"/>
</dbReference>
<dbReference type="EMBL" id="CP071060">
    <property type="protein sequence ID" value="QSI76546.1"/>
    <property type="molecule type" value="Genomic_DNA"/>
</dbReference>
<keyword evidence="5" id="KW-1185">Reference proteome</keyword>
<evidence type="ECO:0000256" key="1">
    <source>
        <dbReference type="ARBA" id="ARBA00022729"/>
    </source>
</evidence>